<name>A0A516Q2R3_9ACTN</name>
<dbReference type="Proteomes" id="UP000319263">
    <property type="component" value="Chromosome"/>
</dbReference>
<accession>A0A516Q2R3</accession>
<evidence type="ECO:0000313" key="1">
    <source>
        <dbReference type="EMBL" id="QDP97723.1"/>
    </source>
</evidence>
<dbReference type="AlphaFoldDB" id="A0A516Q2R3"/>
<protein>
    <submittedName>
        <fullName evidence="1">Uncharacterized protein</fullName>
    </submittedName>
</protein>
<sequence>MSDREHADLGEIDVQRINIREPDGRLRCVIASADRLPGLIMRGEEHPHHRPYAGMVFFNDEETENGGLIFNGQEGSSAGSLTFDGYEQDQIVQVRGVTEDGRQSAGLVVNDRPLDRSLVDDLPVLDRLPDLTPEQQEEATSQFPPGHFGSRRLFAGTEEGDSVLNLCDGQGRPRLRLRVGEDGSAGVEFLDAAGEIVKQIAP</sequence>
<reference evidence="1 2" key="1">
    <citation type="submission" date="2019-07" db="EMBL/GenBank/DDBJ databases">
        <title>Microlunatus dokdonensis sp. nov. isolated from the rhizospheric soil of the wild plant Elymus tsukushiensis.</title>
        <authorList>
            <person name="Ghim S.-Y."/>
            <person name="Hwang Y.-J."/>
            <person name="Son J.-S."/>
            <person name="Shin J.-H."/>
        </authorList>
    </citation>
    <scope>NUCLEOTIDE SEQUENCE [LARGE SCALE GENOMIC DNA]</scope>
    <source>
        <strain evidence="1 2">KUDC0627</strain>
    </source>
</reference>
<dbReference type="EMBL" id="CP041692">
    <property type="protein sequence ID" value="QDP97723.1"/>
    <property type="molecule type" value="Genomic_DNA"/>
</dbReference>
<organism evidence="1 2">
    <name type="scientific">Microlunatus elymi</name>
    <dbReference type="NCBI Taxonomy" id="2596828"/>
    <lineage>
        <taxon>Bacteria</taxon>
        <taxon>Bacillati</taxon>
        <taxon>Actinomycetota</taxon>
        <taxon>Actinomycetes</taxon>
        <taxon>Propionibacteriales</taxon>
        <taxon>Propionibacteriaceae</taxon>
        <taxon>Microlunatus</taxon>
    </lineage>
</organism>
<dbReference type="KEGG" id="mik:FOE78_19020"/>
<dbReference type="RefSeq" id="WP_143987680.1">
    <property type="nucleotide sequence ID" value="NZ_CP041692.1"/>
</dbReference>
<gene>
    <name evidence="1" type="ORF">FOE78_19020</name>
</gene>
<keyword evidence="2" id="KW-1185">Reference proteome</keyword>
<proteinExistence type="predicted"/>
<evidence type="ECO:0000313" key="2">
    <source>
        <dbReference type="Proteomes" id="UP000319263"/>
    </source>
</evidence>
<dbReference type="OrthoDB" id="1349101at2"/>